<feature type="domain" description="HTH marR-type" evidence="1">
    <location>
        <begin position="22"/>
        <end position="155"/>
    </location>
</feature>
<dbReference type="PANTHER" id="PTHR33164:SF57">
    <property type="entry name" value="MARR-FAMILY TRANSCRIPTIONAL REGULATOR"/>
    <property type="match status" value="1"/>
</dbReference>
<evidence type="ECO:0000313" key="3">
    <source>
        <dbReference type="Proteomes" id="UP000613160"/>
    </source>
</evidence>
<name>A0A916YDE9_9HYPH</name>
<sequence>MAETMETRTALRADDVDLGVLDETLSFFIRSINIAVTRDLNDRLGALDLARGTGKITTLFLVENHPGIRPSVIADVILKDRSAMGRIVDDMTGAGLIRREVAESDQRAQALFLTDKGAELAITVRRIVRQSRDFFAGTDDADYAEVLRLLRKIYWRVVTNKGIAA</sequence>
<comment type="caution">
    <text evidence="2">The sequence shown here is derived from an EMBL/GenBank/DDBJ whole genome shotgun (WGS) entry which is preliminary data.</text>
</comment>
<dbReference type="SUPFAM" id="SSF46785">
    <property type="entry name" value="Winged helix' DNA-binding domain"/>
    <property type="match status" value="1"/>
</dbReference>
<keyword evidence="3" id="KW-1185">Reference proteome</keyword>
<proteinExistence type="predicted"/>
<dbReference type="Proteomes" id="UP000613160">
    <property type="component" value="Unassembled WGS sequence"/>
</dbReference>
<protein>
    <submittedName>
        <fullName evidence="2">MarR family transcriptional regulator</fullName>
    </submittedName>
</protein>
<dbReference type="GO" id="GO:0006950">
    <property type="term" value="P:response to stress"/>
    <property type="evidence" value="ECO:0007669"/>
    <property type="project" value="TreeGrafter"/>
</dbReference>
<dbReference type="EMBL" id="BMJJ01000016">
    <property type="protein sequence ID" value="GGD40334.1"/>
    <property type="molecule type" value="Genomic_DNA"/>
</dbReference>
<dbReference type="InterPro" id="IPR036388">
    <property type="entry name" value="WH-like_DNA-bd_sf"/>
</dbReference>
<gene>
    <name evidence="2" type="ORF">GCM10011335_48770</name>
</gene>
<reference evidence="2" key="1">
    <citation type="journal article" date="2014" name="Int. J. Syst. Evol. Microbiol.">
        <title>Complete genome sequence of Corynebacterium casei LMG S-19264T (=DSM 44701T), isolated from a smear-ripened cheese.</title>
        <authorList>
            <consortium name="US DOE Joint Genome Institute (JGI-PGF)"/>
            <person name="Walter F."/>
            <person name="Albersmeier A."/>
            <person name="Kalinowski J."/>
            <person name="Ruckert C."/>
        </authorList>
    </citation>
    <scope>NUCLEOTIDE SEQUENCE</scope>
    <source>
        <strain evidence="2">CGMCC 1.15493</strain>
    </source>
</reference>
<organism evidence="2 3">
    <name type="scientific">Aureimonas glaciei</name>
    <dbReference type="NCBI Taxonomy" id="1776957"/>
    <lineage>
        <taxon>Bacteria</taxon>
        <taxon>Pseudomonadati</taxon>
        <taxon>Pseudomonadota</taxon>
        <taxon>Alphaproteobacteria</taxon>
        <taxon>Hyphomicrobiales</taxon>
        <taxon>Aurantimonadaceae</taxon>
        <taxon>Aureimonas</taxon>
    </lineage>
</organism>
<evidence type="ECO:0000313" key="2">
    <source>
        <dbReference type="EMBL" id="GGD40334.1"/>
    </source>
</evidence>
<reference evidence="2" key="2">
    <citation type="submission" date="2020-09" db="EMBL/GenBank/DDBJ databases">
        <authorList>
            <person name="Sun Q."/>
            <person name="Zhou Y."/>
        </authorList>
    </citation>
    <scope>NUCLEOTIDE SEQUENCE</scope>
    <source>
        <strain evidence="2">CGMCC 1.15493</strain>
    </source>
</reference>
<dbReference type="PRINTS" id="PR00598">
    <property type="entry name" value="HTHMARR"/>
</dbReference>
<dbReference type="InterPro" id="IPR000835">
    <property type="entry name" value="HTH_MarR-typ"/>
</dbReference>
<dbReference type="SMART" id="SM00347">
    <property type="entry name" value="HTH_MARR"/>
    <property type="match status" value="1"/>
</dbReference>
<accession>A0A916YDE9</accession>
<dbReference type="Pfam" id="PF12802">
    <property type="entry name" value="MarR_2"/>
    <property type="match status" value="1"/>
</dbReference>
<dbReference type="InterPro" id="IPR036390">
    <property type="entry name" value="WH_DNA-bd_sf"/>
</dbReference>
<dbReference type="PANTHER" id="PTHR33164">
    <property type="entry name" value="TRANSCRIPTIONAL REGULATOR, MARR FAMILY"/>
    <property type="match status" value="1"/>
</dbReference>
<dbReference type="InterPro" id="IPR039422">
    <property type="entry name" value="MarR/SlyA-like"/>
</dbReference>
<evidence type="ECO:0000259" key="1">
    <source>
        <dbReference type="PROSITE" id="PS50995"/>
    </source>
</evidence>
<dbReference type="Gene3D" id="1.10.10.10">
    <property type="entry name" value="Winged helix-like DNA-binding domain superfamily/Winged helix DNA-binding domain"/>
    <property type="match status" value="1"/>
</dbReference>
<dbReference type="PROSITE" id="PS50995">
    <property type="entry name" value="HTH_MARR_2"/>
    <property type="match status" value="1"/>
</dbReference>
<dbReference type="AlphaFoldDB" id="A0A916YDE9"/>
<dbReference type="GO" id="GO:0003700">
    <property type="term" value="F:DNA-binding transcription factor activity"/>
    <property type="evidence" value="ECO:0007669"/>
    <property type="project" value="InterPro"/>
</dbReference>